<keyword evidence="2" id="KW-0805">Transcription regulation</keyword>
<dbReference type="Gene3D" id="1.25.70.10">
    <property type="entry name" value="Transcription termination factor 3, mitochondrial"/>
    <property type="match status" value="1"/>
</dbReference>
<dbReference type="Proteomes" id="UP000594638">
    <property type="component" value="Unassembled WGS sequence"/>
</dbReference>
<dbReference type="InterPro" id="IPR038538">
    <property type="entry name" value="MTERF_sf"/>
</dbReference>
<comment type="similarity">
    <text evidence="1">Belongs to the mTERF family.</text>
</comment>
<dbReference type="GO" id="GO:0003676">
    <property type="term" value="F:nucleic acid binding"/>
    <property type="evidence" value="ECO:0007669"/>
    <property type="project" value="InterPro"/>
</dbReference>
<dbReference type="OrthoDB" id="637682at2759"/>
<sequence length="155" mass="17979">MCPQIYTPTLSNIFLQFKEKILYLEIMGMDSGQAVSQNPSWHTTSLHSIIEIITFLPSKRIHQKDLGRIFGTCPQILKSDITIDLNQVFNFLSYDLKARKEKSRKVINKCPRMLISSARDQHKPTLFYPVLRCPRLFTFSMRTISSLNLSVLTRK</sequence>
<protein>
    <submittedName>
        <fullName evidence="4">Transcription termination factor MTEF1, chloroplastic</fullName>
    </submittedName>
</protein>
<dbReference type="InterPro" id="IPR003690">
    <property type="entry name" value="MTERF"/>
</dbReference>
<evidence type="ECO:0000256" key="3">
    <source>
        <dbReference type="ARBA" id="ARBA00022946"/>
    </source>
</evidence>
<dbReference type="Pfam" id="PF02536">
    <property type="entry name" value="mTERF"/>
    <property type="match status" value="1"/>
</dbReference>
<feature type="non-terminal residue" evidence="4">
    <location>
        <position position="155"/>
    </location>
</feature>
<proteinExistence type="inferred from homology"/>
<dbReference type="AlphaFoldDB" id="A0A8S0VLW9"/>
<evidence type="ECO:0000256" key="2">
    <source>
        <dbReference type="ARBA" id="ARBA00022472"/>
    </source>
</evidence>
<keyword evidence="5" id="KW-1185">Reference proteome</keyword>
<dbReference type="EMBL" id="CACTIH010009416">
    <property type="protein sequence ID" value="CAA3031063.1"/>
    <property type="molecule type" value="Genomic_DNA"/>
</dbReference>
<keyword evidence="2" id="KW-0806">Transcription termination</keyword>
<keyword evidence="2" id="KW-0804">Transcription</keyword>
<reference evidence="4 5" key="1">
    <citation type="submission" date="2019-12" db="EMBL/GenBank/DDBJ databases">
        <authorList>
            <person name="Alioto T."/>
            <person name="Alioto T."/>
            <person name="Gomez Garrido J."/>
        </authorList>
    </citation>
    <scope>NUCLEOTIDE SEQUENCE [LARGE SCALE GENOMIC DNA]</scope>
</reference>
<keyword evidence="3" id="KW-0809">Transit peptide</keyword>
<dbReference type="GO" id="GO:0006353">
    <property type="term" value="P:DNA-templated transcription termination"/>
    <property type="evidence" value="ECO:0007669"/>
    <property type="project" value="UniProtKB-KW"/>
</dbReference>
<comment type="caution">
    <text evidence="4">The sequence shown here is derived from an EMBL/GenBank/DDBJ whole genome shotgun (WGS) entry which is preliminary data.</text>
</comment>
<evidence type="ECO:0000313" key="5">
    <source>
        <dbReference type="Proteomes" id="UP000594638"/>
    </source>
</evidence>
<evidence type="ECO:0000313" key="4">
    <source>
        <dbReference type="EMBL" id="CAA3031063.1"/>
    </source>
</evidence>
<accession>A0A8S0VLW9</accession>
<gene>
    <name evidence="4" type="ORF">OLEA9_D003796</name>
</gene>
<name>A0A8S0VLW9_OLEEU</name>
<dbReference type="Gramene" id="OE9D003796T1">
    <property type="protein sequence ID" value="OE9D003796C1"/>
    <property type="gene ID" value="OE9D003796"/>
</dbReference>
<organism evidence="4 5">
    <name type="scientific">Olea europaea subsp. europaea</name>
    <dbReference type="NCBI Taxonomy" id="158383"/>
    <lineage>
        <taxon>Eukaryota</taxon>
        <taxon>Viridiplantae</taxon>
        <taxon>Streptophyta</taxon>
        <taxon>Embryophyta</taxon>
        <taxon>Tracheophyta</taxon>
        <taxon>Spermatophyta</taxon>
        <taxon>Magnoliopsida</taxon>
        <taxon>eudicotyledons</taxon>
        <taxon>Gunneridae</taxon>
        <taxon>Pentapetalae</taxon>
        <taxon>asterids</taxon>
        <taxon>lamiids</taxon>
        <taxon>Lamiales</taxon>
        <taxon>Oleaceae</taxon>
        <taxon>Oleeae</taxon>
        <taxon>Olea</taxon>
    </lineage>
</organism>
<evidence type="ECO:0000256" key="1">
    <source>
        <dbReference type="ARBA" id="ARBA00007692"/>
    </source>
</evidence>